<reference evidence="1 2" key="1">
    <citation type="submission" date="2021-12" db="EMBL/GenBank/DDBJ databases">
        <title>Discovery of the Pendulisporaceae a myxobacterial family with distinct sporulation behavior and unique specialized metabolism.</title>
        <authorList>
            <person name="Garcia R."/>
            <person name="Popoff A."/>
            <person name="Bader C.D."/>
            <person name="Loehr J."/>
            <person name="Walesch S."/>
            <person name="Walt C."/>
            <person name="Boldt J."/>
            <person name="Bunk B."/>
            <person name="Haeckl F.J.F.P.J."/>
            <person name="Gunesch A.P."/>
            <person name="Birkelbach J."/>
            <person name="Nuebel U."/>
            <person name="Pietschmann T."/>
            <person name="Bach T."/>
            <person name="Mueller R."/>
        </authorList>
    </citation>
    <scope>NUCLEOTIDE SEQUENCE [LARGE SCALE GENOMIC DNA]</scope>
    <source>
        <strain evidence="1 2">MSr11954</strain>
    </source>
</reference>
<sequence length="196" mass="22062">MTNSRCVPVEVGAWLDDRGITSERELAQGALNLWGNSFPAEDLPPPGASFDLGAIAFRLTRHGHADHFRCARQLVSIPKGRYDWIYLLAAAERRTEDHVWLHFADGNLDREWLRVDDFWPETPPRFGPPGAEGLRCQALHYPRHVQKGHAPTLWRHRIPVTRESPLAALRFPDNPAIHVFAITAFLAALPDATEAP</sequence>
<accession>A0ABZ2LUZ3</accession>
<name>A0ABZ2LUZ3_9BACT</name>
<dbReference type="EMBL" id="CP089984">
    <property type="protein sequence ID" value="WXB13439.1"/>
    <property type="molecule type" value="Genomic_DNA"/>
</dbReference>
<evidence type="ECO:0000313" key="1">
    <source>
        <dbReference type="EMBL" id="WXB13439.1"/>
    </source>
</evidence>
<organism evidence="1 2">
    <name type="scientific">Pendulispora albinea</name>
    <dbReference type="NCBI Taxonomy" id="2741071"/>
    <lineage>
        <taxon>Bacteria</taxon>
        <taxon>Pseudomonadati</taxon>
        <taxon>Myxococcota</taxon>
        <taxon>Myxococcia</taxon>
        <taxon>Myxococcales</taxon>
        <taxon>Sorangiineae</taxon>
        <taxon>Pendulisporaceae</taxon>
        <taxon>Pendulispora</taxon>
    </lineage>
</organism>
<dbReference type="RefSeq" id="WP_394823049.1">
    <property type="nucleotide sequence ID" value="NZ_CP089984.1"/>
</dbReference>
<protein>
    <submittedName>
        <fullName evidence="1">Uncharacterized protein</fullName>
    </submittedName>
</protein>
<keyword evidence="2" id="KW-1185">Reference proteome</keyword>
<dbReference type="Proteomes" id="UP001370348">
    <property type="component" value="Chromosome"/>
</dbReference>
<proteinExistence type="predicted"/>
<gene>
    <name evidence="1" type="ORF">LZC94_37045</name>
</gene>
<evidence type="ECO:0000313" key="2">
    <source>
        <dbReference type="Proteomes" id="UP001370348"/>
    </source>
</evidence>